<dbReference type="PANTHER" id="PTHR11048">
    <property type="entry name" value="PRENYLTRANSFERASES"/>
    <property type="match status" value="1"/>
</dbReference>
<feature type="transmembrane region" description="Helical" evidence="6">
    <location>
        <begin position="358"/>
        <end position="376"/>
    </location>
</feature>
<evidence type="ECO:0000256" key="2">
    <source>
        <dbReference type="ARBA" id="ARBA00022475"/>
    </source>
</evidence>
<keyword evidence="3 6" id="KW-0812">Transmembrane</keyword>
<proteinExistence type="predicted"/>
<protein>
    <submittedName>
        <fullName evidence="7">UbiA family prenyltransferase</fullName>
    </submittedName>
</protein>
<evidence type="ECO:0000313" key="8">
    <source>
        <dbReference type="Proteomes" id="UP001217476"/>
    </source>
</evidence>
<feature type="transmembrane region" description="Helical" evidence="6">
    <location>
        <begin position="405"/>
        <end position="426"/>
    </location>
</feature>
<keyword evidence="2" id="KW-1003">Cell membrane</keyword>
<dbReference type="InterPro" id="IPR036412">
    <property type="entry name" value="HAD-like_sf"/>
</dbReference>
<organism evidence="7 8">
    <name type="scientific">Candidatus Devosia phytovorans</name>
    <dbReference type="NCBI Taxonomy" id="3121372"/>
    <lineage>
        <taxon>Bacteria</taxon>
        <taxon>Pseudomonadati</taxon>
        <taxon>Pseudomonadota</taxon>
        <taxon>Alphaproteobacteria</taxon>
        <taxon>Hyphomicrobiales</taxon>
        <taxon>Devosiaceae</taxon>
        <taxon>Devosia</taxon>
    </lineage>
</organism>
<dbReference type="Proteomes" id="UP001217476">
    <property type="component" value="Chromosome"/>
</dbReference>
<feature type="transmembrane region" description="Helical" evidence="6">
    <location>
        <begin position="309"/>
        <end position="325"/>
    </location>
</feature>
<dbReference type="InterPro" id="IPR023214">
    <property type="entry name" value="HAD_sf"/>
</dbReference>
<feature type="transmembrane region" description="Helical" evidence="6">
    <location>
        <begin position="472"/>
        <end position="492"/>
    </location>
</feature>
<comment type="subcellular location">
    <subcellularLocation>
        <location evidence="1">Membrane</location>
        <topology evidence="1">Multi-pass membrane protein</topology>
    </subcellularLocation>
</comment>
<dbReference type="EMBL" id="CP119312">
    <property type="protein sequence ID" value="WEK03704.1"/>
    <property type="molecule type" value="Genomic_DNA"/>
</dbReference>
<gene>
    <name evidence="7" type="ORF">P0Y65_16125</name>
</gene>
<dbReference type="InterPro" id="IPR000537">
    <property type="entry name" value="UbiA_prenyltransferase"/>
</dbReference>
<dbReference type="SUPFAM" id="SSF56784">
    <property type="entry name" value="HAD-like"/>
    <property type="match status" value="1"/>
</dbReference>
<dbReference type="InterPro" id="IPR044878">
    <property type="entry name" value="UbiA_sf"/>
</dbReference>
<dbReference type="CDD" id="cd13963">
    <property type="entry name" value="PT_UbiA_2"/>
    <property type="match status" value="1"/>
</dbReference>
<dbReference type="PANTHER" id="PTHR11048:SF5">
    <property type="entry name" value="DECAPRENYL-PHOSPHATE PHOSPHORIBOSYLTRANSFERASE"/>
    <property type="match status" value="1"/>
</dbReference>
<reference evidence="7" key="1">
    <citation type="submission" date="2023-03" db="EMBL/GenBank/DDBJ databases">
        <title>Andean soil-derived lignocellulolytic bacterial consortium as a source of novel taxa and putative plastic-active enzymes.</title>
        <authorList>
            <person name="Diaz-Garcia L."/>
            <person name="Chuvochina M."/>
            <person name="Feuerriegel G."/>
            <person name="Bunk B."/>
            <person name="Sproer C."/>
            <person name="Streit W.R."/>
            <person name="Rodriguez L.M."/>
            <person name="Overmann J."/>
            <person name="Jimenez D.J."/>
        </authorList>
    </citation>
    <scope>NUCLEOTIDE SEQUENCE</scope>
    <source>
        <strain evidence="7">MAG 4196</strain>
    </source>
</reference>
<evidence type="ECO:0000256" key="1">
    <source>
        <dbReference type="ARBA" id="ARBA00004141"/>
    </source>
</evidence>
<dbReference type="NCBIfam" id="NF006088">
    <property type="entry name" value="PRK08238.1"/>
    <property type="match status" value="1"/>
</dbReference>
<evidence type="ECO:0000256" key="5">
    <source>
        <dbReference type="ARBA" id="ARBA00023136"/>
    </source>
</evidence>
<sequence length="495" mass="53785">MALASEISPLASVEQTSDTVLVVDLDHTLCKTDTLHEALIAMALKSPIGVAKLLAGGTGDKAAFKRSVADNVLLAPGSLVYNEDVLDVVRESRQAGRRTALVSASDQRQVEAIADHLGLFDDVIGTGGEAGRDVNLGGKAKAAALTTRYGNGGFDYIGDALTDLEVWQHARRAYGVNLASRTRRAAAQRKIDVIDIGEAVALPARIKPYIRAMRPHQWSKNVLLFLPLLASHNFGQFPAVLAAFVCFCLTASAVYVINDLIDIPSDRAHQRKRLRPFASGALSARQGLIMAAVLLLASAALAIAFTPHYFIAMLAAYFAATFAYSTWLKRKLLVDVIALAGLYTIRIIAGGVAAQIMLSHWLLAFSMFLFFSLATIKRQTELIAHIQQGKDRAPGRGYFNDDLSVIRSMAVSSGHAAILVLALYVADPDTRMLYAAPEVIWLICPLMFYWLGRMEVMTHRGHMEDDPIVFAMRDRISLIVGALAAVIMLVAVRGW</sequence>
<evidence type="ECO:0000256" key="4">
    <source>
        <dbReference type="ARBA" id="ARBA00022989"/>
    </source>
</evidence>
<feature type="transmembrane region" description="Helical" evidence="6">
    <location>
        <begin position="432"/>
        <end position="451"/>
    </location>
</feature>
<keyword evidence="5 6" id="KW-0472">Membrane</keyword>
<dbReference type="AlphaFoldDB" id="A0AAJ5VS42"/>
<evidence type="ECO:0000256" key="3">
    <source>
        <dbReference type="ARBA" id="ARBA00022692"/>
    </source>
</evidence>
<accession>A0AAJ5VS42</accession>
<dbReference type="Gene3D" id="1.10.357.140">
    <property type="entry name" value="UbiA prenyltransferase"/>
    <property type="match status" value="1"/>
</dbReference>
<dbReference type="Pfam" id="PF12710">
    <property type="entry name" value="HAD"/>
    <property type="match status" value="1"/>
</dbReference>
<evidence type="ECO:0000256" key="6">
    <source>
        <dbReference type="SAM" id="Phobius"/>
    </source>
</evidence>
<dbReference type="GO" id="GO:0009247">
    <property type="term" value="P:glycolipid biosynthetic process"/>
    <property type="evidence" value="ECO:0007669"/>
    <property type="project" value="TreeGrafter"/>
</dbReference>
<dbReference type="GO" id="GO:0005886">
    <property type="term" value="C:plasma membrane"/>
    <property type="evidence" value="ECO:0007669"/>
    <property type="project" value="TreeGrafter"/>
</dbReference>
<name>A0AAJ5VS42_9HYPH</name>
<dbReference type="Gene3D" id="3.40.50.1000">
    <property type="entry name" value="HAD superfamily/HAD-like"/>
    <property type="match status" value="1"/>
</dbReference>
<evidence type="ECO:0000313" key="7">
    <source>
        <dbReference type="EMBL" id="WEK03704.1"/>
    </source>
</evidence>
<dbReference type="Pfam" id="PF01040">
    <property type="entry name" value="UbiA"/>
    <property type="match status" value="1"/>
</dbReference>
<feature type="transmembrane region" description="Helical" evidence="6">
    <location>
        <begin position="282"/>
        <end position="303"/>
    </location>
</feature>
<dbReference type="GO" id="GO:0016765">
    <property type="term" value="F:transferase activity, transferring alkyl or aryl (other than methyl) groups"/>
    <property type="evidence" value="ECO:0007669"/>
    <property type="project" value="InterPro"/>
</dbReference>
<dbReference type="InterPro" id="IPR039653">
    <property type="entry name" value="Prenyltransferase"/>
</dbReference>
<feature type="transmembrane region" description="Helical" evidence="6">
    <location>
        <begin position="237"/>
        <end position="261"/>
    </location>
</feature>
<keyword evidence="4 6" id="KW-1133">Transmembrane helix</keyword>